<dbReference type="RefSeq" id="WP_321552063.1">
    <property type="nucleotide sequence ID" value="NZ_JAXIVS010000042.1"/>
</dbReference>
<sequence length="265" mass="28884">MKMSDFTSEYDLADIPAISDNPLTKADLNSLVGAIAPESRVEQALGNMLIDAVYLYYFAKRAHPRLAAMAAERGVLGHAIEVVDTSLVKQAVIGIASTIDLATGRTRSLPHALDALEAELNTRLSKAFDTETEAAVELIKHIRRETNADTVLSLKYVRHLRNKWAGHSSLDRSVDSWAGADTALRFPLLEDALVRMVNAFQNLGTLTALSRELRDIEARGQAAEVQSDGTQRVRMPISWAGADAMALVMREAAQKAADAFLDQLA</sequence>
<reference evidence="1 2" key="1">
    <citation type="submission" date="2023-12" db="EMBL/GenBank/DDBJ databases">
        <title>the genome sequence of Hyalangium sp. s54d21.</title>
        <authorList>
            <person name="Zhang X."/>
        </authorList>
    </citation>
    <scope>NUCLEOTIDE SEQUENCE [LARGE SCALE GENOMIC DNA]</scope>
    <source>
        <strain evidence="2">s54d21</strain>
    </source>
</reference>
<name>A0ABU5HKI3_9BACT</name>
<organism evidence="1 2">
    <name type="scientific">Hyalangium rubrum</name>
    <dbReference type="NCBI Taxonomy" id="3103134"/>
    <lineage>
        <taxon>Bacteria</taxon>
        <taxon>Pseudomonadati</taxon>
        <taxon>Myxococcota</taxon>
        <taxon>Myxococcia</taxon>
        <taxon>Myxococcales</taxon>
        <taxon>Cystobacterineae</taxon>
        <taxon>Archangiaceae</taxon>
        <taxon>Hyalangium</taxon>
    </lineage>
</organism>
<evidence type="ECO:0008006" key="3">
    <source>
        <dbReference type="Google" id="ProtNLM"/>
    </source>
</evidence>
<gene>
    <name evidence="1" type="ORF">SYV04_43625</name>
</gene>
<evidence type="ECO:0000313" key="2">
    <source>
        <dbReference type="Proteomes" id="UP001291309"/>
    </source>
</evidence>
<comment type="caution">
    <text evidence="1">The sequence shown here is derived from an EMBL/GenBank/DDBJ whole genome shotgun (WGS) entry which is preliminary data.</text>
</comment>
<keyword evidence="2" id="KW-1185">Reference proteome</keyword>
<dbReference type="Proteomes" id="UP001291309">
    <property type="component" value="Unassembled WGS sequence"/>
</dbReference>
<protein>
    <recommendedName>
        <fullName evidence="3">HEPN AbiU2-like domain-containing protein</fullName>
    </recommendedName>
</protein>
<accession>A0ABU5HKI3</accession>
<proteinExistence type="predicted"/>
<evidence type="ECO:0000313" key="1">
    <source>
        <dbReference type="EMBL" id="MDY7233353.1"/>
    </source>
</evidence>
<dbReference type="EMBL" id="JAXIVS010000042">
    <property type="protein sequence ID" value="MDY7233353.1"/>
    <property type="molecule type" value="Genomic_DNA"/>
</dbReference>